<dbReference type="InterPro" id="IPR015510">
    <property type="entry name" value="PGRP"/>
</dbReference>
<evidence type="ECO:0000313" key="4">
    <source>
        <dbReference type="Proteomes" id="UP000192411"/>
    </source>
</evidence>
<evidence type="ECO:0000256" key="1">
    <source>
        <dbReference type="ARBA" id="ARBA00007553"/>
    </source>
</evidence>
<dbReference type="SMART" id="SM00701">
    <property type="entry name" value="PGRP"/>
    <property type="match status" value="1"/>
</dbReference>
<dbReference type="Pfam" id="PF01510">
    <property type="entry name" value="Amidase_2"/>
    <property type="match status" value="1"/>
</dbReference>
<dbReference type="InterPro" id="IPR006619">
    <property type="entry name" value="PGRP_domain_met/bac"/>
</dbReference>
<dbReference type="SUPFAM" id="SSF55846">
    <property type="entry name" value="N-acetylmuramoyl-L-alanine amidase-like"/>
    <property type="match status" value="1"/>
</dbReference>
<dbReference type="STRING" id="75922.BST47_21975"/>
<dbReference type="Pfam" id="PF08310">
    <property type="entry name" value="LGFP"/>
    <property type="match status" value="1"/>
</dbReference>
<dbReference type="EMBL" id="MVIM01000013">
    <property type="protein sequence ID" value="ORB62999.1"/>
    <property type="molecule type" value="Genomic_DNA"/>
</dbReference>
<dbReference type="GO" id="GO:0009253">
    <property type="term" value="P:peptidoglycan catabolic process"/>
    <property type="evidence" value="ECO:0007669"/>
    <property type="project" value="InterPro"/>
</dbReference>
<dbReference type="GO" id="GO:0008745">
    <property type="term" value="F:N-acetylmuramoyl-L-alanine amidase activity"/>
    <property type="evidence" value="ECO:0007669"/>
    <property type="project" value="InterPro"/>
</dbReference>
<comment type="caution">
    <text evidence="3">The sequence shown here is derived from an EMBL/GenBank/DDBJ whole genome shotgun (WGS) entry which is preliminary data.</text>
</comment>
<protein>
    <submittedName>
        <fullName evidence="3">Cold-shock protein</fullName>
    </submittedName>
</protein>
<gene>
    <name evidence="3" type="ORF">BST47_21975</name>
</gene>
<dbReference type="GO" id="GO:0008270">
    <property type="term" value="F:zinc ion binding"/>
    <property type="evidence" value="ECO:0007669"/>
    <property type="project" value="InterPro"/>
</dbReference>
<proteinExistence type="inferred from homology"/>
<evidence type="ECO:0000259" key="2">
    <source>
        <dbReference type="SMART" id="SM00701"/>
    </source>
</evidence>
<dbReference type="OrthoDB" id="514320at2"/>
<evidence type="ECO:0000313" key="3">
    <source>
        <dbReference type="EMBL" id="ORB62999.1"/>
    </source>
</evidence>
<dbReference type="InterPro" id="IPR036505">
    <property type="entry name" value="Amidase/PGRP_sf"/>
</dbReference>
<feature type="domain" description="Peptidoglycan recognition protein family" evidence="2">
    <location>
        <begin position="198"/>
        <end position="346"/>
    </location>
</feature>
<dbReference type="InterPro" id="IPR002502">
    <property type="entry name" value="Amidase_domain"/>
</dbReference>
<dbReference type="InterPro" id="IPR013207">
    <property type="entry name" value="LGFP"/>
</dbReference>
<dbReference type="PANTHER" id="PTHR11022:SF41">
    <property type="entry name" value="PEPTIDOGLYCAN-RECOGNITION PROTEIN LC-RELATED"/>
    <property type="match status" value="1"/>
</dbReference>
<sequence>MLYRRPLPSMLFTAVAATAVVLPMAIYGIPGVGDDDPQARAPQLAQQPLTGLGGGETIREIHQATPFSLVALTSEKGGDLAGTSARIRAKKPDGSWGPWYEAEAMEGLGPDNPTPGAPDGTEPVFVGRTTTVQIAVTRSAQSPKPPRPADNRPQLGYVPANVEQPLPQNINAVLISPPEAPVDTLPRPSAVTAPGSPPQIINRAGWGADEGMRCGNPVYDKGIRAGIVHHTAGSNDYAPTDSAGIIRSIYEYHTRTLGWCDIAYNAMVDKYGQVFEGRAGGVDKPVEGAHTGGFNRDTWGVAMLGNFDQAAPTQIQLENTGRLLGWRLGLDRINPKGTVILASAGGSFAKFPFGATPTLPTIFTHRDVGITECPGNAAYAAMGQIRDIAARFNRPPGPADLADTLRGGAIFMRWESMGGPNGALGAPRSPEASGEGPTRYANFERGAIYWSPTSGAEPVTGEIYKAWGALGFERGALGLPTSGEIHEPQWIVQNFQHGTLNFDRQNGTVTRVIDGVPTELPKADTAKTPIQLERFTPPISPA</sequence>
<dbReference type="Proteomes" id="UP000192411">
    <property type="component" value="Unassembled WGS sequence"/>
</dbReference>
<accession>A0A1X0JJD7</accession>
<dbReference type="AlphaFoldDB" id="A0A1X0JJD7"/>
<comment type="similarity">
    <text evidence="1">Belongs to the N-acetylmuramoyl-L-alanine amidase 2 family.</text>
</comment>
<dbReference type="CDD" id="cd06583">
    <property type="entry name" value="PGRP"/>
    <property type="match status" value="1"/>
</dbReference>
<organism evidence="3 4">
    <name type="scientific">Mycolicibacterium tusciae</name>
    <dbReference type="NCBI Taxonomy" id="75922"/>
    <lineage>
        <taxon>Bacteria</taxon>
        <taxon>Bacillati</taxon>
        <taxon>Actinomycetota</taxon>
        <taxon>Actinomycetes</taxon>
        <taxon>Mycobacteriales</taxon>
        <taxon>Mycobacteriaceae</taxon>
        <taxon>Mycolicibacterium</taxon>
    </lineage>
</organism>
<dbReference type="PANTHER" id="PTHR11022">
    <property type="entry name" value="PEPTIDOGLYCAN RECOGNITION PROTEIN"/>
    <property type="match status" value="1"/>
</dbReference>
<keyword evidence="4" id="KW-1185">Reference proteome</keyword>
<reference evidence="3 4" key="1">
    <citation type="submission" date="2017-02" db="EMBL/GenBank/DDBJ databases">
        <title>The new phylogeny of genus Mycobacterium.</title>
        <authorList>
            <person name="Tortoli E."/>
            <person name="Trovato A."/>
            <person name="Cirillo D.M."/>
        </authorList>
    </citation>
    <scope>NUCLEOTIDE SEQUENCE [LARGE SCALE GENOMIC DNA]</scope>
    <source>
        <strain evidence="3 4">DSM 44338</strain>
    </source>
</reference>
<name>A0A1X0JJD7_9MYCO</name>
<dbReference type="Gene3D" id="3.40.80.10">
    <property type="entry name" value="Peptidoglycan recognition protein-like"/>
    <property type="match status" value="1"/>
</dbReference>